<dbReference type="InterPro" id="IPR003382">
    <property type="entry name" value="Flavoprotein"/>
</dbReference>
<dbReference type="EC" id="6.3.2.5" evidence="3"/>
<comment type="catalytic activity">
    <reaction evidence="3 4">
        <text>(R)-4'-phosphopantothenate + L-cysteine + CTP = N-[(R)-4-phosphopantothenoyl]-L-cysteine + CMP + diphosphate + H(+)</text>
        <dbReference type="Rhea" id="RHEA:19397"/>
        <dbReference type="ChEBI" id="CHEBI:10986"/>
        <dbReference type="ChEBI" id="CHEBI:15378"/>
        <dbReference type="ChEBI" id="CHEBI:33019"/>
        <dbReference type="ChEBI" id="CHEBI:35235"/>
        <dbReference type="ChEBI" id="CHEBI:37563"/>
        <dbReference type="ChEBI" id="CHEBI:59458"/>
        <dbReference type="ChEBI" id="CHEBI:60377"/>
        <dbReference type="EC" id="6.3.2.5"/>
    </reaction>
</comment>
<feature type="domain" description="Flavoprotein" evidence="5">
    <location>
        <begin position="2"/>
        <end position="170"/>
    </location>
</feature>
<feature type="binding site" evidence="3">
    <location>
        <position position="284"/>
    </location>
    <ligand>
        <name>CTP</name>
        <dbReference type="ChEBI" id="CHEBI:37563"/>
    </ligand>
</feature>
<dbReference type="Pfam" id="PF04127">
    <property type="entry name" value="DFP"/>
    <property type="match status" value="1"/>
</dbReference>
<evidence type="ECO:0000256" key="3">
    <source>
        <dbReference type="HAMAP-Rule" id="MF_02225"/>
    </source>
</evidence>
<evidence type="ECO:0000313" key="7">
    <source>
        <dbReference type="EMBL" id="RFT15392.1"/>
    </source>
</evidence>
<dbReference type="GO" id="GO:0004633">
    <property type="term" value="F:phosphopantothenoylcysteine decarboxylase activity"/>
    <property type="evidence" value="ECO:0007669"/>
    <property type="project" value="UniProtKB-UniRule"/>
</dbReference>
<feature type="region of interest" description="Phosphopantothenate--cysteine ligase" evidence="3">
    <location>
        <begin position="186"/>
        <end position="399"/>
    </location>
</feature>
<evidence type="ECO:0000256" key="4">
    <source>
        <dbReference type="RuleBase" id="RU364078"/>
    </source>
</evidence>
<accession>A0A3E2BL50</accession>
<dbReference type="EMBL" id="QUAH01000009">
    <property type="protein sequence ID" value="RFT15392.1"/>
    <property type="molecule type" value="Genomic_DNA"/>
</dbReference>
<evidence type="ECO:0000313" key="8">
    <source>
        <dbReference type="Proteomes" id="UP000257323"/>
    </source>
</evidence>
<feature type="binding site" evidence="3">
    <location>
        <begin position="300"/>
        <end position="303"/>
    </location>
    <ligand>
        <name>CTP</name>
        <dbReference type="ChEBI" id="CHEBI:37563"/>
    </ligand>
</feature>
<comment type="similarity">
    <text evidence="3 4">In the N-terminal section; belongs to the HFCD (homo-oligomeric flavin containing Cys decarboxylase) superfamily.</text>
</comment>
<dbReference type="GO" id="GO:0071513">
    <property type="term" value="C:phosphopantothenoylcysteine decarboxylase complex"/>
    <property type="evidence" value="ECO:0007669"/>
    <property type="project" value="TreeGrafter"/>
</dbReference>
<name>A0A3E2BL50_9BACT</name>
<feature type="binding site" evidence="3">
    <location>
        <position position="274"/>
    </location>
    <ligand>
        <name>CTP</name>
        <dbReference type="ChEBI" id="CHEBI:37563"/>
    </ligand>
</feature>
<keyword evidence="3 4" id="KW-0288">FMN</keyword>
<sequence length="399" mass="44258">MKKVALGVSSSISIYKACEVIRLFQSEGLGVRVIMTEKATRFIQPYLFTSLTGERTIVELFDDQQRPIEHISLVDEISLLLIAPATANIIGKLASGVADDFLSTFYLAVKCPVLVAPAMNEAMFLHPQTQENIRKLKAHGVEFVEPDTGYLACGKKGPGRLASPETIVHHGLRLIKSREPFRDKVFLVTAGPTREFLDPVRFVSNPSSGKMGYELAREAWQLGAEVILVSGPTGLEAPAGVYLERVNTAEEMREAVRKHYSRADVVLMAAAVADFRFKKTLPEKARKAEIGQSLQIEPTPDILEELERQKQRQLLVGFAAETGRLGERAAEKMKKKKVDLMVGNDVSGPGVGFASDENEVVLFWPDGRSRKIPRMSKRKISQEIMAEIEVLLNERKGKD</sequence>
<keyword evidence="3" id="KW-0511">Multifunctional enzyme</keyword>
<protein>
    <recommendedName>
        <fullName evidence="3">Coenzyme A biosynthesis bifunctional protein CoaBC</fullName>
    </recommendedName>
    <alternativeName>
        <fullName evidence="3">DNA/pantothenate metabolism flavoprotein</fullName>
    </alternativeName>
    <alternativeName>
        <fullName evidence="3">Phosphopantothenoylcysteine synthetase/decarboxylase</fullName>
        <shortName evidence="3">PPCS-PPCDC</shortName>
    </alternativeName>
    <domain>
        <recommendedName>
            <fullName evidence="3">Phosphopantothenoylcysteine decarboxylase</fullName>
            <shortName evidence="3">PPC decarboxylase</shortName>
            <shortName evidence="3">PPC-DC</shortName>
            <ecNumber evidence="3">4.1.1.36</ecNumber>
        </recommendedName>
        <alternativeName>
            <fullName evidence="3">CoaC</fullName>
        </alternativeName>
    </domain>
    <domain>
        <recommendedName>
            <fullName evidence="3">Phosphopantothenate--cysteine ligase</fullName>
            <ecNumber evidence="3">6.3.2.5</ecNumber>
        </recommendedName>
        <alternativeName>
            <fullName evidence="3">CoaB</fullName>
        </alternativeName>
        <alternativeName>
            <fullName evidence="3">Phosphopantothenoylcysteine synthetase</fullName>
            <shortName evidence="3">PPC synthetase</shortName>
            <shortName evidence="3">PPC-S</shortName>
        </alternativeName>
    </domain>
</protein>
<dbReference type="Proteomes" id="UP000257323">
    <property type="component" value="Unassembled WGS sequence"/>
</dbReference>
<dbReference type="InterPro" id="IPR035929">
    <property type="entry name" value="CoaB-like_sf"/>
</dbReference>
<comment type="function">
    <text evidence="3">Catalyzes two sequential steps in the biosynthesis of coenzyme A. In the first step cysteine is conjugated to 4'-phosphopantothenate to form 4-phosphopantothenoylcysteine. In the second step the latter compound is decarboxylated to form 4'-phosphopantotheine.</text>
</comment>
<dbReference type="Gene3D" id="3.40.50.10300">
    <property type="entry name" value="CoaB-like"/>
    <property type="match status" value="1"/>
</dbReference>
<feature type="binding site" evidence="3">
    <location>
        <position position="336"/>
    </location>
    <ligand>
        <name>CTP</name>
        <dbReference type="ChEBI" id="CHEBI:37563"/>
    </ligand>
</feature>
<feature type="domain" description="DNA/pantothenate metabolism flavoprotein C-terminal" evidence="6">
    <location>
        <begin position="182"/>
        <end position="389"/>
    </location>
</feature>
<dbReference type="InterPro" id="IPR036551">
    <property type="entry name" value="Flavin_trans-like"/>
</dbReference>
<dbReference type="UniPathway" id="UPA00241">
    <property type="reaction ID" value="UER00353"/>
</dbReference>
<dbReference type="EC" id="4.1.1.36" evidence="3"/>
<dbReference type="SUPFAM" id="SSF102645">
    <property type="entry name" value="CoaB-like"/>
    <property type="match status" value="1"/>
</dbReference>
<feature type="region of interest" description="Phosphopantothenoylcysteine decarboxylase" evidence="3">
    <location>
        <begin position="1"/>
        <end position="185"/>
    </location>
</feature>
<comment type="similarity">
    <text evidence="3 4">In the C-terminal section; belongs to the PPC synthetase family.</text>
</comment>
<evidence type="ECO:0000256" key="1">
    <source>
        <dbReference type="ARBA" id="ARBA00022793"/>
    </source>
</evidence>
<comment type="cofactor">
    <cofactor evidence="3">
        <name>Mg(2+)</name>
        <dbReference type="ChEBI" id="CHEBI:18420"/>
    </cofactor>
</comment>
<comment type="catalytic activity">
    <reaction evidence="3 4">
        <text>N-[(R)-4-phosphopantothenoyl]-L-cysteine + H(+) = (R)-4'-phosphopantetheine + CO2</text>
        <dbReference type="Rhea" id="RHEA:16793"/>
        <dbReference type="ChEBI" id="CHEBI:15378"/>
        <dbReference type="ChEBI" id="CHEBI:16526"/>
        <dbReference type="ChEBI" id="CHEBI:59458"/>
        <dbReference type="ChEBI" id="CHEBI:61723"/>
        <dbReference type="EC" id="4.1.1.36"/>
    </reaction>
</comment>
<dbReference type="InterPro" id="IPR007085">
    <property type="entry name" value="DNA/pantothenate-metab_flavo_C"/>
</dbReference>
<feature type="binding site" evidence="3">
    <location>
        <position position="318"/>
    </location>
    <ligand>
        <name>CTP</name>
        <dbReference type="ChEBI" id="CHEBI:37563"/>
    </ligand>
</feature>
<dbReference type="Pfam" id="PF02441">
    <property type="entry name" value="Flavoprotein"/>
    <property type="match status" value="1"/>
</dbReference>
<feature type="active site" description="Proton donor" evidence="3">
    <location>
        <position position="153"/>
    </location>
</feature>
<evidence type="ECO:0000259" key="6">
    <source>
        <dbReference type="Pfam" id="PF04127"/>
    </source>
</evidence>
<dbReference type="HAMAP" id="MF_02225">
    <property type="entry name" value="CoaBC"/>
    <property type="match status" value="1"/>
</dbReference>
<keyword evidence="3 4" id="KW-0436">Ligase</keyword>
<comment type="pathway">
    <text evidence="3 4">Cofactor biosynthesis; coenzyme A biosynthesis; CoA from (R)-pantothenate: step 2/5.</text>
</comment>
<gene>
    <name evidence="3" type="primary">coaBC</name>
    <name evidence="7" type="ORF">OP8BY_0282</name>
</gene>
<proteinExistence type="inferred from homology"/>
<evidence type="ECO:0000259" key="5">
    <source>
        <dbReference type="Pfam" id="PF02441"/>
    </source>
</evidence>
<dbReference type="GO" id="GO:0046872">
    <property type="term" value="F:metal ion binding"/>
    <property type="evidence" value="ECO:0007669"/>
    <property type="project" value="UniProtKB-KW"/>
</dbReference>
<feature type="binding site" evidence="3">
    <location>
        <position position="332"/>
    </location>
    <ligand>
        <name>CTP</name>
        <dbReference type="ChEBI" id="CHEBI:37563"/>
    </ligand>
</feature>
<dbReference type="GO" id="GO:0015937">
    <property type="term" value="P:coenzyme A biosynthetic process"/>
    <property type="evidence" value="ECO:0007669"/>
    <property type="project" value="UniProtKB-UniRule"/>
</dbReference>
<dbReference type="AlphaFoldDB" id="A0A3E2BL50"/>
<dbReference type="SUPFAM" id="SSF52507">
    <property type="entry name" value="Homo-oligomeric flavin-containing Cys decarboxylases, HFCD"/>
    <property type="match status" value="1"/>
</dbReference>
<comment type="caution">
    <text evidence="7">The sequence shown here is derived from an EMBL/GenBank/DDBJ whole genome shotgun (WGS) entry which is preliminary data.</text>
</comment>
<dbReference type="GO" id="GO:0004632">
    <property type="term" value="F:phosphopantothenate--cysteine ligase activity"/>
    <property type="evidence" value="ECO:0007669"/>
    <property type="project" value="UniProtKB-UniRule"/>
</dbReference>
<keyword evidence="3" id="KW-0479">Metal-binding</keyword>
<keyword evidence="1 3" id="KW-0210">Decarboxylase</keyword>
<dbReference type="PANTHER" id="PTHR14359">
    <property type="entry name" value="HOMO-OLIGOMERIC FLAVIN CONTAINING CYS DECARBOXYLASE FAMILY"/>
    <property type="match status" value="1"/>
</dbReference>
<comment type="pathway">
    <text evidence="3 4">Cofactor biosynthesis; coenzyme A biosynthesis; CoA from (R)-pantothenate: step 3/5.</text>
</comment>
<evidence type="ECO:0000256" key="2">
    <source>
        <dbReference type="ARBA" id="ARBA00023239"/>
    </source>
</evidence>
<comment type="caution">
    <text evidence="3">Lacks conserved residue(s) required for the propagation of feature annotation.</text>
</comment>
<dbReference type="Gene3D" id="3.40.50.1950">
    <property type="entry name" value="Flavin prenyltransferase-like"/>
    <property type="match status" value="1"/>
</dbReference>
<dbReference type="PANTHER" id="PTHR14359:SF6">
    <property type="entry name" value="PHOSPHOPANTOTHENOYLCYSTEINE DECARBOXYLASE"/>
    <property type="match status" value="1"/>
</dbReference>
<dbReference type="GO" id="GO:0010181">
    <property type="term" value="F:FMN binding"/>
    <property type="evidence" value="ECO:0007669"/>
    <property type="project" value="UniProtKB-UniRule"/>
</dbReference>
<organism evidence="7 8">
    <name type="scientific">Candidatus Saccharicenans subterraneus</name>
    <dbReference type="NCBI Taxonomy" id="2508984"/>
    <lineage>
        <taxon>Bacteria</taxon>
        <taxon>Candidatus Aminicenantota</taxon>
        <taxon>Candidatus Aminicenantia</taxon>
        <taxon>Candidatus Aminicenantales</taxon>
        <taxon>Candidatus Saccharicenantaceae</taxon>
        <taxon>Candidatus Saccharicenans</taxon>
    </lineage>
</organism>
<dbReference type="InterPro" id="IPR005252">
    <property type="entry name" value="CoaBC"/>
</dbReference>
<comment type="function">
    <text evidence="4">Catalyzes two steps in the biosynthesis of coenzyme A. In the first step cysteine is conjugated to 4'-phosphopantothenate to form 4-phosphopantothenoylcysteine, in the latter compound is decarboxylated to form 4'-phosphopantotheine.</text>
</comment>
<reference evidence="7 8" key="1">
    <citation type="submission" date="2018-08" db="EMBL/GenBank/DDBJ databases">
        <title>Genome analysis of the thermophilic bacterium of the candidate phylum Aminicenantes from deep subsurface aquifer revealed its physiology and ecological role.</title>
        <authorList>
            <person name="Kadnikov V.V."/>
            <person name="Mardanov A.V."/>
            <person name="Beletsky A.V."/>
            <person name="Karnachuk O.V."/>
            <person name="Ravin N.V."/>
        </authorList>
    </citation>
    <scope>NUCLEOTIDE SEQUENCE [LARGE SCALE GENOMIC DNA]</scope>
    <source>
        <strain evidence="7">BY38</strain>
    </source>
</reference>
<keyword evidence="3" id="KW-0460">Magnesium</keyword>
<comment type="cofactor">
    <cofactor evidence="3">
        <name>FMN</name>
        <dbReference type="ChEBI" id="CHEBI:58210"/>
    </cofactor>
    <text evidence="3">Binds 1 FMN per subunit.</text>
</comment>
<keyword evidence="3 4" id="KW-0285">Flavoprotein</keyword>
<keyword evidence="2 3" id="KW-0456">Lyase</keyword>
<dbReference type="NCBIfam" id="TIGR00521">
    <property type="entry name" value="coaBC_dfp"/>
    <property type="match status" value="1"/>
</dbReference>
<dbReference type="GO" id="GO:0015941">
    <property type="term" value="P:pantothenate catabolic process"/>
    <property type="evidence" value="ECO:0007669"/>
    <property type="project" value="InterPro"/>
</dbReference>